<feature type="chain" id="PRO_5020283393" evidence="1">
    <location>
        <begin position="22"/>
        <end position="356"/>
    </location>
</feature>
<dbReference type="Gene3D" id="2.60.40.1120">
    <property type="entry name" value="Carboxypeptidase-like, regulatory domain"/>
    <property type="match status" value="1"/>
</dbReference>
<keyword evidence="1" id="KW-0732">Signal</keyword>
<organism evidence="2 3">
    <name type="scientific">Dyadobacter frigoris</name>
    <dbReference type="NCBI Taxonomy" id="2576211"/>
    <lineage>
        <taxon>Bacteria</taxon>
        <taxon>Pseudomonadati</taxon>
        <taxon>Bacteroidota</taxon>
        <taxon>Cytophagia</taxon>
        <taxon>Cytophagales</taxon>
        <taxon>Spirosomataceae</taxon>
        <taxon>Dyadobacter</taxon>
    </lineage>
</organism>
<dbReference type="AlphaFoldDB" id="A0A4U6CVL5"/>
<dbReference type="Proteomes" id="UP000304900">
    <property type="component" value="Unassembled WGS sequence"/>
</dbReference>
<dbReference type="InterPro" id="IPR008969">
    <property type="entry name" value="CarboxyPept-like_regulatory"/>
</dbReference>
<dbReference type="EMBL" id="SZVO01000014">
    <property type="protein sequence ID" value="TKT88712.1"/>
    <property type="molecule type" value="Genomic_DNA"/>
</dbReference>
<protein>
    <submittedName>
        <fullName evidence="2">Carboxypeptidase-like regulatory domain-containing protein</fullName>
    </submittedName>
</protein>
<keyword evidence="2" id="KW-0378">Hydrolase</keyword>
<dbReference type="Pfam" id="PF13715">
    <property type="entry name" value="CarbopepD_reg_2"/>
    <property type="match status" value="1"/>
</dbReference>
<comment type="caution">
    <text evidence="2">The sequence shown here is derived from an EMBL/GenBank/DDBJ whole genome shotgun (WGS) entry which is preliminary data.</text>
</comment>
<dbReference type="RefSeq" id="WP_137342894.1">
    <property type="nucleotide sequence ID" value="NZ_BSQH01000008.1"/>
</dbReference>
<feature type="signal peptide" evidence="1">
    <location>
        <begin position="1"/>
        <end position="21"/>
    </location>
</feature>
<evidence type="ECO:0000313" key="3">
    <source>
        <dbReference type="Proteomes" id="UP000304900"/>
    </source>
</evidence>
<dbReference type="SUPFAM" id="SSF49464">
    <property type="entry name" value="Carboxypeptidase regulatory domain-like"/>
    <property type="match status" value="1"/>
</dbReference>
<name>A0A4U6CVL5_9BACT</name>
<keyword evidence="2" id="KW-0645">Protease</keyword>
<accession>A0A4U6CVL5</accession>
<reference evidence="2 3" key="1">
    <citation type="submission" date="2019-05" db="EMBL/GenBank/DDBJ databases">
        <title>Dyadobacter AR-3-8 sp. nov., isolated from arctic soil.</title>
        <authorList>
            <person name="Chaudhary D.K."/>
        </authorList>
    </citation>
    <scope>NUCLEOTIDE SEQUENCE [LARGE SCALE GENOMIC DNA]</scope>
    <source>
        <strain evidence="2 3">AR-3-8</strain>
    </source>
</reference>
<proteinExistence type="predicted"/>
<evidence type="ECO:0000313" key="2">
    <source>
        <dbReference type="EMBL" id="TKT88712.1"/>
    </source>
</evidence>
<gene>
    <name evidence="2" type="ORF">FDK13_25745</name>
</gene>
<sequence length="356" mass="40708">MKTVSLYILLLFTFNSGTASAQKKMFKGRVIDEETNKPLEFVSVYITNSTIGTLTNDNGGFSLMLDPGKYEVVVSLVGYAPIVHPIMIKNDEMAMTPVLFKIPQQAYALDAISVTGKRDASWYSNLRLFKDYFLGKSAIAQKCKLLNPDALITEFNVEKQTLTVTAKEPLKIQNPELGYNINFLLIAFVLNKSEGYVSYLGYPHFEPMDGKDSQKRQWAEKRLEVFQGSSMHFARSLRDQKLQQEGFRVTRAITYGDVSYDEYLSYPDNEAKMEFKGALRVVYLRKMEDLEYVYANNSSGIKKASYQTSTITLKDQYVLLDKNGRFEKPLGIIFNGYWSWDKVGDMLPFDYFPQPE</sequence>
<keyword evidence="3" id="KW-1185">Reference proteome</keyword>
<dbReference type="GO" id="GO:0004180">
    <property type="term" value="F:carboxypeptidase activity"/>
    <property type="evidence" value="ECO:0007669"/>
    <property type="project" value="UniProtKB-KW"/>
</dbReference>
<dbReference type="OrthoDB" id="1223654at2"/>
<evidence type="ECO:0000256" key="1">
    <source>
        <dbReference type="SAM" id="SignalP"/>
    </source>
</evidence>
<keyword evidence="2" id="KW-0121">Carboxypeptidase</keyword>